<evidence type="ECO:0000313" key="2">
    <source>
        <dbReference type="EMBL" id="EYU35604.1"/>
    </source>
</evidence>
<feature type="compositionally biased region" description="Polar residues" evidence="1">
    <location>
        <begin position="107"/>
        <end position="118"/>
    </location>
</feature>
<feature type="compositionally biased region" description="Polar residues" evidence="1">
    <location>
        <begin position="24"/>
        <end position="35"/>
    </location>
</feature>
<dbReference type="STRING" id="4155.A0A022R6I1"/>
<dbReference type="EMBL" id="KI630612">
    <property type="protein sequence ID" value="EYU35604.1"/>
    <property type="molecule type" value="Genomic_DNA"/>
</dbReference>
<gene>
    <name evidence="2" type="ORF">MIMGU_mgv1a019073mg</name>
</gene>
<feature type="compositionally biased region" description="Basic and acidic residues" evidence="1">
    <location>
        <begin position="1"/>
        <end position="21"/>
    </location>
</feature>
<dbReference type="AlphaFoldDB" id="A0A022R6I1"/>
<dbReference type="eggNOG" id="ENOG502S40S">
    <property type="taxonomic scope" value="Eukaryota"/>
</dbReference>
<feature type="region of interest" description="Disordered" evidence="1">
    <location>
        <begin position="1"/>
        <end position="118"/>
    </location>
</feature>
<name>A0A022R6I1_ERYGU</name>
<keyword evidence="3" id="KW-1185">Reference proteome</keyword>
<protein>
    <submittedName>
        <fullName evidence="2">Uncharacterized protein</fullName>
    </submittedName>
</protein>
<evidence type="ECO:0000256" key="1">
    <source>
        <dbReference type="SAM" id="MobiDB-lite"/>
    </source>
</evidence>
<proteinExistence type="predicted"/>
<feature type="non-terminal residue" evidence="2">
    <location>
        <position position="118"/>
    </location>
</feature>
<reference evidence="2 3" key="1">
    <citation type="journal article" date="2013" name="Proc. Natl. Acad. Sci. U.S.A.">
        <title>Fine-scale variation in meiotic recombination in Mimulus inferred from population shotgun sequencing.</title>
        <authorList>
            <person name="Hellsten U."/>
            <person name="Wright K.M."/>
            <person name="Jenkins J."/>
            <person name="Shu S."/>
            <person name="Yuan Y."/>
            <person name="Wessler S.R."/>
            <person name="Schmutz J."/>
            <person name="Willis J.H."/>
            <person name="Rokhsar D.S."/>
        </authorList>
    </citation>
    <scope>NUCLEOTIDE SEQUENCE [LARGE SCALE GENOMIC DNA]</scope>
    <source>
        <strain evidence="3">cv. DUN x IM62</strain>
    </source>
</reference>
<evidence type="ECO:0000313" key="3">
    <source>
        <dbReference type="Proteomes" id="UP000030748"/>
    </source>
</evidence>
<dbReference type="Proteomes" id="UP000030748">
    <property type="component" value="Unassembled WGS sequence"/>
</dbReference>
<accession>A0A022R6I1</accession>
<sequence length="118" mass="12585">MASLNDGEHHKQKSLDQEVREMISTLTNRLGSIQRSHPKSSSAAGGSGPHDDEDDDGDRGVRIITLAGTNLGATMRGGETDENSTGPGEQGLARPGQEEEEDFATYGTVSFKPSTVYH</sequence>
<organism evidence="2 3">
    <name type="scientific">Erythranthe guttata</name>
    <name type="common">Yellow monkey flower</name>
    <name type="synonym">Mimulus guttatus</name>
    <dbReference type="NCBI Taxonomy" id="4155"/>
    <lineage>
        <taxon>Eukaryota</taxon>
        <taxon>Viridiplantae</taxon>
        <taxon>Streptophyta</taxon>
        <taxon>Embryophyta</taxon>
        <taxon>Tracheophyta</taxon>
        <taxon>Spermatophyta</taxon>
        <taxon>Magnoliopsida</taxon>
        <taxon>eudicotyledons</taxon>
        <taxon>Gunneridae</taxon>
        <taxon>Pentapetalae</taxon>
        <taxon>asterids</taxon>
        <taxon>lamiids</taxon>
        <taxon>Lamiales</taxon>
        <taxon>Phrymaceae</taxon>
        <taxon>Erythranthe</taxon>
    </lineage>
</organism>